<dbReference type="EMBL" id="UINC01118292">
    <property type="protein sequence ID" value="SVC91328.1"/>
    <property type="molecule type" value="Genomic_DNA"/>
</dbReference>
<dbReference type="GO" id="GO:0046872">
    <property type="term" value="F:metal ion binding"/>
    <property type="evidence" value="ECO:0007669"/>
    <property type="project" value="UniProtKB-ARBA"/>
</dbReference>
<dbReference type="InterPro" id="IPR008775">
    <property type="entry name" value="Phytyl_CoA_dOase-like"/>
</dbReference>
<name>A0A382R2M5_9ZZZZ</name>
<sequence>EGHELFYEYHSNESGHPDTVLFHALGAWRVQPAFHDILWNSAFLLPAYQLLGKKFRLFHDQLFSKPAKHGGVVAWHQDFSYWTWTQPMAHLTCWIGLDDATEENGCMHYIPRSHRWGLLKKTGLAGDMDSVREVLTPEQVSDFENQCPVVLKKGECSFHHPLMMHGSYENKSNRPRRATVINVFADGVTSNFEGGHSPGTENFPMLPKGEKMAGDFYPLLFDPAEQLGELADTIKTINDV</sequence>
<dbReference type="Pfam" id="PF05721">
    <property type="entry name" value="PhyH"/>
    <property type="match status" value="1"/>
</dbReference>
<organism evidence="1">
    <name type="scientific">marine metagenome</name>
    <dbReference type="NCBI Taxonomy" id="408172"/>
    <lineage>
        <taxon>unclassified sequences</taxon>
        <taxon>metagenomes</taxon>
        <taxon>ecological metagenomes</taxon>
    </lineage>
</organism>
<dbReference type="AlphaFoldDB" id="A0A382R2M5"/>
<dbReference type="Gene3D" id="2.60.120.620">
    <property type="entry name" value="q2cbj1_9rhob like domain"/>
    <property type="match status" value="1"/>
</dbReference>
<feature type="non-terminal residue" evidence="1">
    <location>
        <position position="1"/>
    </location>
</feature>
<proteinExistence type="predicted"/>
<reference evidence="1" key="1">
    <citation type="submission" date="2018-05" db="EMBL/GenBank/DDBJ databases">
        <authorList>
            <person name="Lanie J.A."/>
            <person name="Ng W.-L."/>
            <person name="Kazmierczak K.M."/>
            <person name="Andrzejewski T.M."/>
            <person name="Davidsen T.M."/>
            <person name="Wayne K.J."/>
            <person name="Tettelin H."/>
            <person name="Glass J.I."/>
            <person name="Rusch D."/>
            <person name="Podicherti R."/>
            <person name="Tsui H.-C.T."/>
            <person name="Winkler M.E."/>
        </authorList>
    </citation>
    <scope>NUCLEOTIDE SEQUENCE</scope>
</reference>
<accession>A0A382R2M5</accession>
<evidence type="ECO:0000313" key="1">
    <source>
        <dbReference type="EMBL" id="SVC91328.1"/>
    </source>
</evidence>
<evidence type="ECO:0008006" key="2">
    <source>
        <dbReference type="Google" id="ProtNLM"/>
    </source>
</evidence>
<dbReference type="PANTHER" id="PTHR20883:SF48">
    <property type="entry name" value="ECTOINE DIOXYGENASE"/>
    <property type="match status" value="1"/>
</dbReference>
<gene>
    <name evidence="1" type="ORF">METZ01_LOCUS344182</name>
</gene>
<dbReference type="SUPFAM" id="SSF51197">
    <property type="entry name" value="Clavaminate synthase-like"/>
    <property type="match status" value="1"/>
</dbReference>
<protein>
    <recommendedName>
        <fullName evidence="2">Phytanoyl-CoA dioxygenase family protein</fullName>
    </recommendedName>
</protein>
<dbReference type="PANTHER" id="PTHR20883">
    <property type="entry name" value="PHYTANOYL-COA DIOXYGENASE DOMAIN CONTAINING 1"/>
    <property type="match status" value="1"/>
</dbReference>
<dbReference type="GO" id="GO:0016491">
    <property type="term" value="F:oxidoreductase activity"/>
    <property type="evidence" value="ECO:0007669"/>
    <property type="project" value="UniProtKB-ARBA"/>
</dbReference>